<dbReference type="InterPro" id="IPR023346">
    <property type="entry name" value="Lysozyme-like_dom_sf"/>
</dbReference>
<gene>
    <name evidence="3" type="ORF">SAMN02745671_01242</name>
</gene>
<dbReference type="OrthoDB" id="9815002at2"/>
<evidence type="ECO:0000313" key="4">
    <source>
        <dbReference type="Proteomes" id="UP000191240"/>
    </source>
</evidence>
<keyword evidence="1" id="KW-0812">Transmembrane</keyword>
<dbReference type="Pfam" id="PF01464">
    <property type="entry name" value="SLT"/>
    <property type="match status" value="1"/>
</dbReference>
<reference evidence="3 4" key="1">
    <citation type="submission" date="2016-11" db="EMBL/GenBank/DDBJ databases">
        <authorList>
            <person name="Jaros S."/>
            <person name="Januszkiewicz K."/>
            <person name="Wedrychowicz H."/>
        </authorList>
    </citation>
    <scope>NUCLEOTIDE SEQUENCE [LARGE SCALE GENOMIC DNA]</scope>
    <source>
        <strain evidence="3 4">DSM 3074</strain>
    </source>
</reference>
<proteinExistence type="predicted"/>
<evidence type="ECO:0000256" key="1">
    <source>
        <dbReference type="SAM" id="Phobius"/>
    </source>
</evidence>
<protein>
    <submittedName>
        <fullName evidence="3">Soluble lytic murein transglycosylase</fullName>
    </submittedName>
</protein>
<feature type="transmembrane region" description="Helical" evidence="1">
    <location>
        <begin position="21"/>
        <end position="45"/>
    </location>
</feature>
<dbReference type="PANTHER" id="PTHR37423:SF2">
    <property type="entry name" value="MEMBRANE-BOUND LYTIC MUREIN TRANSGLYCOSYLASE C"/>
    <property type="match status" value="1"/>
</dbReference>
<keyword evidence="1" id="KW-1133">Transmembrane helix</keyword>
<dbReference type="CDD" id="cd16896">
    <property type="entry name" value="LT_Slt70-like"/>
    <property type="match status" value="1"/>
</dbReference>
<dbReference type="SUPFAM" id="SSF53955">
    <property type="entry name" value="Lysozyme-like"/>
    <property type="match status" value="1"/>
</dbReference>
<dbReference type="PANTHER" id="PTHR37423">
    <property type="entry name" value="SOLUBLE LYTIC MUREIN TRANSGLYCOSYLASE-RELATED"/>
    <property type="match status" value="1"/>
</dbReference>
<dbReference type="Proteomes" id="UP000191240">
    <property type="component" value="Unassembled WGS sequence"/>
</dbReference>
<dbReference type="Gene3D" id="1.10.530.10">
    <property type="match status" value="1"/>
</dbReference>
<name>A0A1M6CWE0_9FIRM</name>
<dbReference type="InterPro" id="IPR008258">
    <property type="entry name" value="Transglycosylase_SLT_dom_1"/>
</dbReference>
<keyword evidence="1" id="KW-0472">Membrane</keyword>
<evidence type="ECO:0000259" key="2">
    <source>
        <dbReference type="Pfam" id="PF01464"/>
    </source>
</evidence>
<sequence length="211" mass="25074">MDREDERLKRRREYLLRKKEFQRRTWSCAVGIIILLMAFVTFFVMQQKSVQRTFMFPYEYQEIVQVCCKENNVDEFLVAAVIKSESNFKNNAVSTPGAVGLMQLMPSTAEWIASEMHDNDYSKERLETPEINIYYGSWYLSRLLRDFHGNKILALAAYNAGHGNVEEWMEQYGWDYDFSDISAIPFRETEMYVRGVLRNEKKYIELYGKRE</sequence>
<dbReference type="RefSeq" id="WP_052212372.1">
    <property type="nucleotide sequence ID" value="NZ_FQYW01000009.1"/>
</dbReference>
<dbReference type="AlphaFoldDB" id="A0A1M6CWE0"/>
<accession>A0A1M6CWE0</accession>
<organism evidence="3 4">
    <name type="scientific">Anaerovibrio lipolyticus DSM 3074</name>
    <dbReference type="NCBI Taxonomy" id="1120997"/>
    <lineage>
        <taxon>Bacteria</taxon>
        <taxon>Bacillati</taxon>
        <taxon>Bacillota</taxon>
        <taxon>Negativicutes</taxon>
        <taxon>Selenomonadales</taxon>
        <taxon>Selenomonadaceae</taxon>
        <taxon>Anaerovibrio</taxon>
    </lineage>
</organism>
<feature type="domain" description="Transglycosylase SLT" evidence="2">
    <location>
        <begin position="69"/>
        <end position="174"/>
    </location>
</feature>
<dbReference type="EMBL" id="FQYW01000009">
    <property type="protein sequence ID" value="SHI65048.1"/>
    <property type="molecule type" value="Genomic_DNA"/>
</dbReference>
<evidence type="ECO:0000313" key="3">
    <source>
        <dbReference type="EMBL" id="SHI65048.1"/>
    </source>
</evidence>